<dbReference type="NCBIfam" id="NF006870">
    <property type="entry name" value="PRK09364.1"/>
    <property type="match status" value="1"/>
</dbReference>
<evidence type="ECO:0000256" key="7">
    <source>
        <dbReference type="HAMAP-Rule" id="MF_01224"/>
    </source>
</evidence>
<feature type="binding site" evidence="7">
    <location>
        <begin position="77"/>
        <end position="79"/>
    </location>
    <ligand>
        <name>substrate</name>
    </ligand>
</feature>
<dbReference type="InterPro" id="IPR002820">
    <property type="entry name" value="Mopterin_CF_biosynth-C_dom"/>
</dbReference>
<dbReference type="NCBIfam" id="TIGR00581">
    <property type="entry name" value="moaC"/>
    <property type="match status" value="1"/>
</dbReference>
<dbReference type="InterPro" id="IPR023045">
    <property type="entry name" value="MoaC"/>
</dbReference>
<comment type="caution">
    <text evidence="9">The sequence shown here is derived from an EMBL/GenBank/DDBJ whole genome shotgun (WGS) entry which is preliminary data.</text>
</comment>
<dbReference type="Gene3D" id="3.30.70.640">
    <property type="entry name" value="Molybdopterin cofactor biosynthesis C (MoaC) domain"/>
    <property type="match status" value="1"/>
</dbReference>
<dbReference type="CDD" id="cd01420">
    <property type="entry name" value="MoaC_PE"/>
    <property type="match status" value="1"/>
</dbReference>
<reference evidence="9" key="1">
    <citation type="submission" date="2020-07" db="EMBL/GenBank/DDBJ databases">
        <title>Huge and variable diversity of episymbiotic CPR bacteria and DPANN archaea in groundwater ecosystems.</title>
        <authorList>
            <person name="He C.Y."/>
            <person name="Keren R."/>
            <person name="Whittaker M."/>
            <person name="Farag I.F."/>
            <person name="Doudna J."/>
            <person name="Cate J.H.D."/>
            <person name="Banfield J.F."/>
        </authorList>
    </citation>
    <scope>NUCLEOTIDE SEQUENCE</scope>
    <source>
        <strain evidence="9">NC_groundwater_717_Ag_S-0.2um_59_8</strain>
    </source>
</reference>
<comment type="subunit">
    <text evidence="7">Homohexamer; trimer of dimers.</text>
</comment>
<dbReference type="PANTHER" id="PTHR22960">
    <property type="entry name" value="MOLYBDOPTERIN COFACTOR SYNTHESIS PROTEIN A"/>
    <property type="match status" value="1"/>
</dbReference>
<keyword evidence="4 7" id="KW-0501">Molybdenum cofactor biosynthesis</keyword>
<dbReference type="PANTHER" id="PTHR22960:SF29">
    <property type="entry name" value="CYCLIC PYRANOPTERIN MONOPHOSPHATE SYNTHASE"/>
    <property type="match status" value="1"/>
</dbReference>
<evidence type="ECO:0000259" key="8">
    <source>
        <dbReference type="Pfam" id="PF01967"/>
    </source>
</evidence>
<evidence type="ECO:0000256" key="1">
    <source>
        <dbReference type="ARBA" id="ARBA00001637"/>
    </source>
</evidence>
<feature type="binding site" evidence="7">
    <location>
        <begin position="115"/>
        <end position="116"/>
    </location>
    <ligand>
        <name>substrate</name>
    </ligand>
</feature>
<evidence type="ECO:0000313" key="10">
    <source>
        <dbReference type="Proteomes" id="UP000741360"/>
    </source>
</evidence>
<accession>A0A932GQM9</accession>
<comment type="function">
    <text evidence="6 7">Catalyzes the conversion of (8S)-3',8-cyclo-7,8-dihydroguanosine 5'-triphosphate to cyclic pyranopterin monophosphate (cPMP).</text>
</comment>
<organism evidence="9 10">
    <name type="scientific">Tectimicrobiota bacterium</name>
    <dbReference type="NCBI Taxonomy" id="2528274"/>
    <lineage>
        <taxon>Bacteria</taxon>
        <taxon>Pseudomonadati</taxon>
        <taxon>Nitrospinota/Tectimicrobiota group</taxon>
        <taxon>Candidatus Tectimicrobiota</taxon>
    </lineage>
</organism>
<dbReference type="HAMAP" id="MF_01224_B">
    <property type="entry name" value="MoaC_B"/>
    <property type="match status" value="1"/>
</dbReference>
<comment type="catalytic activity">
    <reaction evidence="1 7">
        <text>(8S)-3',8-cyclo-7,8-dihydroguanosine 5'-triphosphate = cyclic pyranopterin phosphate + diphosphate</text>
        <dbReference type="Rhea" id="RHEA:49580"/>
        <dbReference type="ChEBI" id="CHEBI:33019"/>
        <dbReference type="ChEBI" id="CHEBI:59648"/>
        <dbReference type="ChEBI" id="CHEBI:131766"/>
        <dbReference type="EC" id="4.6.1.17"/>
    </reaction>
</comment>
<dbReference type="Proteomes" id="UP000741360">
    <property type="component" value="Unassembled WGS sequence"/>
</dbReference>
<dbReference type="SUPFAM" id="SSF55040">
    <property type="entry name" value="Molybdenum cofactor biosynthesis protein C, MoaC"/>
    <property type="match status" value="1"/>
</dbReference>
<evidence type="ECO:0000313" key="9">
    <source>
        <dbReference type="EMBL" id="MBI3015576.1"/>
    </source>
</evidence>
<protein>
    <recommendedName>
        <fullName evidence="3 7">Cyclic pyranopterin monophosphate synthase</fullName>
        <ecNumber evidence="3 7">4.6.1.17</ecNumber>
    </recommendedName>
    <alternativeName>
        <fullName evidence="7">Molybdenum cofactor biosynthesis protein C</fullName>
    </alternativeName>
</protein>
<dbReference type="GO" id="GO:0006777">
    <property type="term" value="P:Mo-molybdopterin cofactor biosynthetic process"/>
    <property type="evidence" value="ECO:0007669"/>
    <property type="project" value="UniProtKB-UniRule"/>
</dbReference>
<dbReference type="InterPro" id="IPR047594">
    <property type="entry name" value="MoaC_bact/euk"/>
</dbReference>
<keyword evidence="5 7" id="KW-0456">Lyase</keyword>
<name>A0A932GQM9_UNCTE</name>
<evidence type="ECO:0000256" key="6">
    <source>
        <dbReference type="ARBA" id="ARBA00055087"/>
    </source>
</evidence>
<dbReference type="EC" id="4.6.1.17" evidence="3 7"/>
<dbReference type="GO" id="GO:0061799">
    <property type="term" value="F:cyclic pyranopterin monophosphate synthase activity"/>
    <property type="evidence" value="ECO:0007669"/>
    <property type="project" value="UniProtKB-UniRule"/>
</dbReference>
<comment type="pathway">
    <text evidence="2 7">Cofactor biosynthesis; molybdopterin biosynthesis.</text>
</comment>
<dbReference type="InterPro" id="IPR036522">
    <property type="entry name" value="MoaC_sf"/>
</dbReference>
<evidence type="ECO:0000256" key="5">
    <source>
        <dbReference type="ARBA" id="ARBA00023239"/>
    </source>
</evidence>
<gene>
    <name evidence="7 9" type="primary">moaC</name>
    <name evidence="9" type="ORF">HYY65_11090</name>
</gene>
<dbReference type="AlphaFoldDB" id="A0A932GQM9"/>
<evidence type="ECO:0000256" key="3">
    <source>
        <dbReference type="ARBA" id="ARBA00012575"/>
    </source>
</evidence>
<dbReference type="InterPro" id="IPR050105">
    <property type="entry name" value="MoCo_biosynth_MoaA/MoaC"/>
</dbReference>
<feature type="domain" description="Molybdopterin cofactor biosynthesis C (MoaC)" evidence="8">
    <location>
        <begin position="17"/>
        <end position="152"/>
    </location>
</feature>
<evidence type="ECO:0000256" key="2">
    <source>
        <dbReference type="ARBA" id="ARBA00005046"/>
    </source>
</evidence>
<feature type="active site" evidence="7">
    <location>
        <position position="130"/>
    </location>
</feature>
<proteinExistence type="inferred from homology"/>
<comment type="similarity">
    <text evidence="7">Belongs to the MoaC family.</text>
</comment>
<sequence length="168" mass="18176">MAKQGLTHFDPAGRGRMVDVTAKKSTQRVAVARGTVRVSPETFRRIQDRRIEKGDVLGVAQVAGILAAKKTADLIPMCHPLSLTGVEMGFTLHEEDCRIDIEARVKTVGPTGVEMEALCAVMGAGLTIYDMCKAVDRGITVSEVRLVYKHGGKSGEYRAPGFRESVGF</sequence>
<evidence type="ECO:0000256" key="4">
    <source>
        <dbReference type="ARBA" id="ARBA00023150"/>
    </source>
</evidence>
<dbReference type="Pfam" id="PF01967">
    <property type="entry name" value="MoaC"/>
    <property type="match status" value="1"/>
</dbReference>
<dbReference type="EMBL" id="JACPSX010000213">
    <property type="protein sequence ID" value="MBI3015576.1"/>
    <property type="molecule type" value="Genomic_DNA"/>
</dbReference>